<dbReference type="InterPro" id="IPR007867">
    <property type="entry name" value="GMC_OxRtase_C"/>
</dbReference>
<name>A0AAC9VTR6_9MYCO</name>
<evidence type="ECO:0000256" key="6">
    <source>
        <dbReference type="RuleBase" id="RU003968"/>
    </source>
</evidence>
<feature type="binding site" evidence="5">
    <location>
        <begin position="452"/>
        <end position="453"/>
    </location>
    <ligand>
        <name>FAD</name>
        <dbReference type="ChEBI" id="CHEBI:57692"/>
    </ligand>
</feature>
<dbReference type="SUPFAM" id="SSF51905">
    <property type="entry name" value="FAD/NAD(P)-binding domain"/>
    <property type="match status" value="1"/>
</dbReference>
<dbReference type="Gene3D" id="3.30.560.10">
    <property type="entry name" value="Glucose Oxidase, domain 3"/>
    <property type="match status" value="1"/>
</dbReference>
<dbReference type="Pfam" id="PF00732">
    <property type="entry name" value="GMC_oxred_N"/>
    <property type="match status" value="1"/>
</dbReference>
<dbReference type="PIRSF" id="PIRSF000137">
    <property type="entry name" value="Alcohol_oxidase"/>
    <property type="match status" value="1"/>
</dbReference>
<keyword evidence="4 5" id="KW-0274">FAD</keyword>
<dbReference type="InterPro" id="IPR036188">
    <property type="entry name" value="FAD/NAD-bd_sf"/>
</dbReference>
<evidence type="ECO:0000256" key="3">
    <source>
        <dbReference type="ARBA" id="ARBA00022630"/>
    </source>
</evidence>
<proteinExistence type="inferred from homology"/>
<evidence type="ECO:0000256" key="1">
    <source>
        <dbReference type="ARBA" id="ARBA00001974"/>
    </source>
</evidence>
<feature type="domain" description="Glucose-methanol-choline oxidoreductase N-terminal" evidence="8">
    <location>
        <begin position="262"/>
        <end position="276"/>
    </location>
</feature>
<dbReference type="GO" id="GO:0016614">
    <property type="term" value="F:oxidoreductase activity, acting on CH-OH group of donors"/>
    <property type="evidence" value="ECO:0007669"/>
    <property type="project" value="InterPro"/>
</dbReference>
<feature type="binding site" evidence="5">
    <location>
        <position position="88"/>
    </location>
    <ligand>
        <name>FAD</name>
        <dbReference type="ChEBI" id="CHEBI:57692"/>
    </ligand>
</feature>
<feature type="binding site" evidence="5">
    <location>
        <position position="227"/>
    </location>
    <ligand>
        <name>FAD</name>
        <dbReference type="ChEBI" id="CHEBI:57692"/>
    </ligand>
</feature>
<evidence type="ECO:0000259" key="7">
    <source>
        <dbReference type="PROSITE" id="PS00623"/>
    </source>
</evidence>
<evidence type="ECO:0000256" key="4">
    <source>
        <dbReference type="ARBA" id="ARBA00022827"/>
    </source>
</evidence>
<dbReference type="PANTHER" id="PTHR11552">
    <property type="entry name" value="GLUCOSE-METHANOL-CHOLINE GMC OXIDOREDUCTASE"/>
    <property type="match status" value="1"/>
</dbReference>
<organism evidence="9 10">
    <name type="scientific">Mycobacterium marseillense</name>
    <dbReference type="NCBI Taxonomy" id="701042"/>
    <lineage>
        <taxon>Bacteria</taxon>
        <taxon>Bacillati</taxon>
        <taxon>Actinomycetota</taxon>
        <taxon>Actinomycetes</taxon>
        <taxon>Mycobacteriales</taxon>
        <taxon>Mycobacteriaceae</taxon>
        <taxon>Mycobacterium</taxon>
        <taxon>Mycobacterium avium complex (MAC)</taxon>
    </lineage>
</organism>
<dbReference type="SUPFAM" id="SSF54373">
    <property type="entry name" value="FAD-linked reductases, C-terminal domain"/>
    <property type="match status" value="1"/>
</dbReference>
<dbReference type="PROSITE" id="PS00624">
    <property type="entry name" value="GMC_OXRED_2"/>
    <property type="match status" value="1"/>
</dbReference>
<protein>
    <submittedName>
        <fullName evidence="9">Oxidoreductase</fullName>
    </submittedName>
</protein>
<dbReference type="KEGG" id="mmal:CKJ54_08050"/>
<evidence type="ECO:0000259" key="8">
    <source>
        <dbReference type="PROSITE" id="PS00624"/>
    </source>
</evidence>
<dbReference type="InterPro" id="IPR012132">
    <property type="entry name" value="GMC_OxRdtase"/>
</dbReference>
<dbReference type="Gene3D" id="3.50.50.60">
    <property type="entry name" value="FAD/NAD(P)-binding domain"/>
    <property type="match status" value="1"/>
</dbReference>
<feature type="domain" description="Glucose-methanol-choline oxidoreductase N-terminal" evidence="7">
    <location>
        <begin position="86"/>
        <end position="109"/>
    </location>
</feature>
<comment type="cofactor">
    <cofactor evidence="1 5">
        <name>FAD</name>
        <dbReference type="ChEBI" id="CHEBI:57692"/>
    </cofactor>
</comment>
<dbReference type="InterPro" id="IPR000172">
    <property type="entry name" value="GMC_OxRdtase_N"/>
</dbReference>
<dbReference type="PROSITE" id="PS00623">
    <property type="entry name" value="GMC_OXRED_1"/>
    <property type="match status" value="1"/>
</dbReference>
<dbReference type="PANTHER" id="PTHR11552:SF147">
    <property type="entry name" value="CHOLINE DEHYDROGENASE, MITOCHONDRIAL"/>
    <property type="match status" value="1"/>
</dbReference>
<sequence>MLLSEIAPHYDFVVCGSGSSGSVVAGRLAEDPDVTVLLLEAGGTDDVPAVQNPLQWPHNLGSERDWGFVSEPNAHLNGRSISHSMGKVLGGGSSINVMAWARGHRSDWDYFAAEAGDESWGYESVLEIYRRIEDWHGPADPDRGVGGPLFNAPAREPNPLAAAIVEGARSVGIPSYPSNNSAMMVAEGGASLIDLRLRNEMRQSTFRGYVYPLLQRSNLSVLTGATVTRLLFKDKRVTAVEFYCGGTNYNVSAMSEVVISLGAINTPKVLMQSGIGDADELRRFAIPVVSHLPGVGRNFQDHPRIDCVWEYREPLEPHNNGAEVMVLSKSDLVLEAPDLQICVAELPLSSAENIAVYGLPEHGWTACAGVLRPKSRGRVRLTGSDPAHPVAIEDNRLAHEEDFKAALAAVKLCREVGNSVPVQRFNKREVMPGDLANHELERFIRDGTETFWHQSCTAKMGRDAMSVVDANLRVYGVEGLRIADGSIMPRITTGNTMAPCVVIGERASDILKAEHGLARTG</sequence>
<evidence type="ECO:0000313" key="9">
    <source>
        <dbReference type="EMBL" id="ASW89837.1"/>
    </source>
</evidence>
<gene>
    <name evidence="9" type="ORF">CKJ54_08050</name>
</gene>
<comment type="similarity">
    <text evidence="2 6">Belongs to the GMC oxidoreductase family.</text>
</comment>
<evidence type="ECO:0000313" key="10">
    <source>
        <dbReference type="Proteomes" id="UP000216246"/>
    </source>
</evidence>
<keyword evidence="3 6" id="KW-0285">Flavoprotein</keyword>
<evidence type="ECO:0000256" key="2">
    <source>
        <dbReference type="ARBA" id="ARBA00010790"/>
    </source>
</evidence>
<dbReference type="Proteomes" id="UP000216246">
    <property type="component" value="Chromosome"/>
</dbReference>
<feature type="binding site" evidence="5">
    <location>
        <position position="485"/>
    </location>
    <ligand>
        <name>FAD</name>
        <dbReference type="ChEBI" id="CHEBI:57692"/>
    </ligand>
</feature>
<accession>A0AAC9VTR6</accession>
<dbReference type="AlphaFoldDB" id="A0AAC9VTR6"/>
<dbReference type="GO" id="GO:0050660">
    <property type="term" value="F:flavin adenine dinucleotide binding"/>
    <property type="evidence" value="ECO:0007669"/>
    <property type="project" value="InterPro"/>
</dbReference>
<dbReference type="RefSeq" id="WP_095576862.1">
    <property type="nucleotide sequence ID" value="NZ_CP023147.1"/>
</dbReference>
<reference evidence="9 10" key="1">
    <citation type="submission" date="2017-08" db="EMBL/GenBank/DDBJ databases">
        <title>Phylogentic analysis of Mycobacterium avium complex whole genomes.</title>
        <authorList>
            <person name="Caverly L.J."/>
            <person name="Spilker T."/>
            <person name="LiPuma J."/>
        </authorList>
    </citation>
    <scope>NUCLEOTIDE SEQUENCE [LARGE SCALE GENOMIC DNA]</scope>
    <source>
        <strain evidence="9 10">FLAC0026</strain>
    </source>
</reference>
<evidence type="ECO:0000256" key="5">
    <source>
        <dbReference type="PIRSR" id="PIRSR000137-2"/>
    </source>
</evidence>
<dbReference type="EMBL" id="CP023147">
    <property type="protein sequence ID" value="ASW89837.1"/>
    <property type="molecule type" value="Genomic_DNA"/>
</dbReference>
<dbReference type="Pfam" id="PF05199">
    <property type="entry name" value="GMC_oxred_C"/>
    <property type="match status" value="1"/>
</dbReference>